<dbReference type="GO" id="GO:0140359">
    <property type="term" value="F:ABC-type transporter activity"/>
    <property type="evidence" value="ECO:0007669"/>
    <property type="project" value="InterPro"/>
</dbReference>
<proteinExistence type="predicted"/>
<feature type="transmembrane region" description="Helical" evidence="1">
    <location>
        <begin position="258"/>
        <end position="276"/>
    </location>
</feature>
<evidence type="ECO:0000313" key="4">
    <source>
        <dbReference type="Proteomes" id="UP000183200"/>
    </source>
</evidence>
<dbReference type="EMBL" id="FNGY01000002">
    <property type="protein sequence ID" value="SDL94156.1"/>
    <property type="molecule type" value="Genomic_DNA"/>
</dbReference>
<evidence type="ECO:0000256" key="1">
    <source>
        <dbReference type="SAM" id="Phobius"/>
    </source>
</evidence>
<name>A0A1G9P5T2_9SPHI</name>
<feature type="transmembrane region" description="Helical" evidence="1">
    <location>
        <begin position="113"/>
        <end position="137"/>
    </location>
</feature>
<dbReference type="Pfam" id="PF09822">
    <property type="entry name" value="ABC_transp_aux"/>
    <property type="match status" value="1"/>
</dbReference>
<dbReference type="RefSeq" id="WP_074605409.1">
    <property type="nucleotide sequence ID" value="NZ_FNGY01000002.1"/>
</dbReference>
<keyword evidence="1" id="KW-1133">Transmembrane helix</keyword>
<keyword evidence="4" id="KW-1185">Reference proteome</keyword>
<feature type="transmembrane region" description="Helical" evidence="1">
    <location>
        <begin position="170"/>
        <end position="191"/>
    </location>
</feature>
<feature type="transmembrane region" description="Helical" evidence="1">
    <location>
        <begin position="737"/>
        <end position="761"/>
    </location>
</feature>
<accession>A0A1G9P5T2</accession>
<keyword evidence="1" id="KW-0812">Transmembrane</keyword>
<feature type="transmembrane region" description="Helical" evidence="1">
    <location>
        <begin position="143"/>
        <end position="163"/>
    </location>
</feature>
<dbReference type="Pfam" id="PF12679">
    <property type="entry name" value="ABC2_membrane_2"/>
    <property type="match status" value="1"/>
</dbReference>
<dbReference type="AlphaFoldDB" id="A0A1G9P5T2"/>
<protein>
    <submittedName>
        <fullName evidence="3">ABC-2 type transport system permease protein</fullName>
    </submittedName>
</protein>
<feature type="transmembrane region" description="Helical" evidence="1">
    <location>
        <begin position="227"/>
        <end position="246"/>
    </location>
</feature>
<feature type="transmembrane region" description="Helical" evidence="1">
    <location>
        <begin position="12"/>
        <end position="37"/>
    </location>
</feature>
<gene>
    <name evidence="3" type="ORF">SAMN05421820_102554</name>
</gene>
<sequence length="766" mass="85885">MRKILKIAKLELSILVYSPVVWLVLPIFFVLCGLGFIDNLQNTLVLISYGKGKPLTTLLFGGEYGLFTTIQQTLYLYLPILTMSLMSRETNSGSIKLLLSSPVKLREIILGKYLAIVALGLAFIAILAVFGVIGFFSVPHMEVGMVISGLFGLFLLVCTYAAIGLFMSCLTIYQIVAAIATLSIFVALRYVGDVWQSVNFVRDLTYFLSISGRTDLMIAGLIKTADVFYYLIVIYMFLSFSILYLKNQRELKTWKVKLGKYLLVFTSALALGYITSRPALTGYLDTTVGKSMSLTDAGQEIAKKIDGELKITTYVNLLSPGLYSFLPQKRNADLGQQEPYRRYIPGMKNEYVYYYHLTTDTTLAFYKNNPLYAKLKDTKAIAEKVAYSMDLNIKDFMTPDEIDKMIDLKSEGYLHLRKLEYKGRTTTQRLFVLDQDAYPKESEWMASLKQLLGDTAKMVFLTGNNESDIINKNDRGYKTVAFDKTQRKSFINQGFDVDTLNLNTQDIPDKGEILVMGDPTVPFSAAAEKKLSDYIKNGGNMLITTNPGRQDIVNPILSKLGLQLKNGMLVKPDKDMAVDKIKSRISSDAVGMDRNIDLLHNGNWELTLKEVSAIAYSDSSEFKIKSLWKSPDGGWNKVVPLDINATALEFNSSQGDQKGIFATSVALTRNVKNKEQRIIVTGDADFMSNVELDNFPPTATQMNINSIFRWLAYGKFPVDEIRPNAKDIDITVSKEQISAFGIVCKFVLPAILVVIGMIVLFKRRRN</sequence>
<evidence type="ECO:0000313" key="3">
    <source>
        <dbReference type="EMBL" id="SDL94156.1"/>
    </source>
</evidence>
<dbReference type="GO" id="GO:0005886">
    <property type="term" value="C:plasma membrane"/>
    <property type="evidence" value="ECO:0007669"/>
    <property type="project" value="UniProtKB-SubCell"/>
</dbReference>
<feature type="transmembrane region" description="Helical" evidence="1">
    <location>
        <begin position="57"/>
        <end position="78"/>
    </location>
</feature>
<feature type="domain" description="ABC-type uncharacterised transport system" evidence="2">
    <location>
        <begin position="460"/>
        <end position="695"/>
    </location>
</feature>
<organism evidence="3 4">
    <name type="scientific">Pedobacter steynii</name>
    <dbReference type="NCBI Taxonomy" id="430522"/>
    <lineage>
        <taxon>Bacteria</taxon>
        <taxon>Pseudomonadati</taxon>
        <taxon>Bacteroidota</taxon>
        <taxon>Sphingobacteriia</taxon>
        <taxon>Sphingobacteriales</taxon>
        <taxon>Sphingobacteriaceae</taxon>
        <taxon>Pedobacter</taxon>
    </lineage>
</organism>
<dbReference type="InterPro" id="IPR019196">
    <property type="entry name" value="ABC_transp_unknown"/>
</dbReference>
<dbReference type="OrthoDB" id="609779at2"/>
<reference evidence="4" key="1">
    <citation type="submission" date="2016-10" db="EMBL/GenBank/DDBJ databases">
        <authorList>
            <person name="Varghese N."/>
            <person name="Submissions S."/>
        </authorList>
    </citation>
    <scope>NUCLEOTIDE SEQUENCE [LARGE SCALE GENOMIC DNA]</scope>
    <source>
        <strain evidence="4">DSM 19110</strain>
    </source>
</reference>
<evidence type="ECO:0000259" key="2">
    <source>
        <dbReference type="Pfam" id="PF09822"/>
    </source>
</evidence>
<keyword evidence="1" id="KW-0472">Membrane</keyword>
<dbReference type="Proteomes" id="UP000183200">
    <property type="component" value="Unassembled WGS sequence"/>
</dbReference>